<accession>A0A1I4VNU6</accession>
<evidence type="ECO:0000313" key="2">
    <source>
        <dbReference type="Proteomes" id="UP000183766"/>
    </source>
</evidence>
<protein>
    <submittedName>
        <fullName evidence="1">Uncharacterized protein</fullName>
    </submittedName>
</protein>
<proteinExistence type="predicted"/>
<sequence length="276" mass="30837">MSPFETAYFELYISDGLHNMKNMRTSNFFLGLTIFLLAACSSSIDEDLDIKKDVDDPVSEKTFSLLSVDVGYIENADALAGLIGDVNSDIAAIQRTGNGFPMKTAYALSKKGQRWQNHFFSESYLVPGKGTGFLSKSIINSTEKKELGDVLSLGIVTYQLEDGEDVWVATCRFDENDADKQLRQAEALANFADIVSKKLVIAAAVYADESSSVFDILDRKYRKIYNSAENNSLSSKTEYNFILTPLKQNWTTQLIQIEGEELTSVYKATWVKMILK</sequence>
<dbReference type="AlphaFoldDB" id="A0A1I4VNU6"/>
<organism evidence="1 2">
    <name type="scientific">Bacteroides xylanisolvens</name>
    <dbReference type="NCBI Taxonomy" id="371601"/>
    <lineage>
        <taxon>Bacteria</taxon>
        <taxon>Pseudomonadati</taxon>
        <taxon>Bacteroidota</taxon>
        <taxon>Bacteroidia</taxon>
        <taxon>Bacteroidales</taxon>
        <taxon>Bacteroidaceae</taxon>
        <taxon>Bacteroides</taxon>
    </lineage>
</organism>
<name>A0A1I4VNU6_9BACE</name>
<evidence type="ECO:0000313" key="1">
    <source>
        <dbReference type="EMBL" id="SFN02954.1"/>
    </source>
</evidence>
<reference evidence="1 2" key="1">
    <citation type="submission" date="2016-10" db="EMBL/GenBank/DDBJ databases">
        <authorList>
            <person name="de Groot N.N."/>
        </authorList>
    </citation>
    <scope>NUCLEOTIDE SEQUENCE [LARGE SCALE GENOMIC DNA]</scope>
    <source>
        <strain evidence="1 2">NLAE-zl-C202</strain>
    </source>
</reference>
<dbReference type="Proteomes" id="UP000183766">
    <property type="component" value="Unassembled WGS sequence"/>
</dbReference>
<gene>
    <name evidence="1" type="ORF">SAMN05216250_11759</name>
</gene>
<dbReference type="EMBL" id="FOUM01000017">
    <property type="protein sequence ID" value="SFN02954.1"/>
    <property type="molecule type" value="Genomic_DNA"/>
</dbReference>